<evidence type="ECO:0000256" key="5">
    <source>
        <dbReference type="SAM" id="MobiDB-lite"/>
    </source>
</evidence>
<dbReference type="Gene3D" id="3.90.770.10">
    <property type="entry name" value="3-hydroxy-3-methylglutaryl-coenzyme A Reductase, Chain A, domain 2"/>
    <property type="match status" value="1"/>
</dbReference>
<dbReference type="SUPFAM" id="SSF55035">
    <property type="entry name" value="NAD-binding domain of HMG-CoA reductase"/>
    <property type="match status" value="1"/>
</dbReference>
<keyword evidence="7" id="KW-1185">Reference proteome</keyword>
<dbReference type="PRINTS" id="PR00071">
    <property type="entry name" value="HMGCOARDTASE"/>
</dbReference>
<organism evidence="6 7">
    <name type="scientific">Owenia fusiformis</name>
    <name type="common">Polychaete worm</name>
    <dbReference type="NCBI Taxonomy" id="6347"/>
    <lineage>
        <taxon>Eukaryota</taxon>
        <taxon>Metazoa</taxon>
        <taxon>Spiralia</taxon>
        <taxon>Lophotrochozoa</taxon>
        <taxon>Annelida</taxon>
        <taxon>Polychaeta</taxon>
        <taxon>Sedentaria</taxon>
        <taxon>Canalipalpata</taxon>
        <taxon>Sabellida</taxon>
        <taxon>Oweniida</taxon>
        <taxon>Oweniidae</taxon>
        <taxon>Owenia</taxon>
    </lineage>
</organism>
<dbReference type="PROSITE" id="PS50065">
    <property type="entry name" value="HMG_COA_REDUCTASE_4"/>
    <property type="match status" value="1"/>
</dbReference>
<dbReference type="Gene3D" id="3.30.70.420">
    <property type="entry name" value="Hydroxymethylglutaryl-CoA reductase, class I/II, NAD/NADP-binding domain"/>
    <property type="match status" value="1"/>
</dbReference>
<comment type="similarity">
    <text evidence="2">Belongs to the HMG-CoA reductase family.</text>
</comment>
<protein>
    <recommendedName>
        <fullName evidence="3">hydroxymethylglutaryl-CoA reductase (NADPH)</fullName>
        <ecNumber evidence="3">1.1.1.34</ecNumber>
    </recommendedName>
</protein>
<feature type="compositionally biased region" description="Polar residues" evidence="5">
    <location>
        <begin position="49"/>
        <end position="64"/>
    </location>
</feature>
<evidence type="ECO:0000256" key="4">
    <source>
        <dbReference type="ARBA" id="ARBA00023002"/>
    </source>
</evidence>
<dbReference type="GO" id="GO:0004420">
    <property type="term" value="F:hydroxymethylglutaryl-CoA reductase (NADPH) activity"/>
    <property type="evidence" value="ECO:0007669"/>
    <property type="project" value="UniProtKB-EC"/>
</dbReference>
<evidence type="ECO:0000313" key="6">
    <source>
        <dbReference type="EMBL" id="CAH1793649.1"/>
    </source>
</evidence>
<accession>A0A8J1Y6N0</accession>
<comment type="caution">
    <text evidence="6">The sequence shown here is derived from an EMBL/GenBank/DDBJ whole genome shotgun (WGS) entry which is preliminary data.</text>
</comment>
<proteinExistence type="inferred from homology"/>
<dbReference type="Proteomes" id="UP000749559">
    <property type="component" value="Unassembled WGS sequence"/>
</dbReference>
<dbReference type="InterPro" id="IPR009029">
    <property type="entry name" value="HMG_CoA_Rdtase_sub-bd_dom_sf"/>
</dbReference>
<evidence type="ECO:0000256" key="3">
    <source>
        <dbReference type="ARBA" id="ARBA00012999"/>
    </source>
</evidence>
<dbReference type="AlphaFoldDB" id="A0A8J1Y6N0"/>
<dbReference type="EMBL" id="CAIIXF020000009">
    <property type="protein sequence ID" value="CAH1793649.1"/>
    <property type="molecule type" value="Genomic_DNA"/>
</dbReference>
<dbReference type="InterPro" id="IPR002202">
    <property type="entry name" value="HMG_CoA_Rdtase"/>
</dbReference>
<dbReference type="GO" id="GO:0015936">
    <property type="term" value="P:coenzyme A metabolic process"/>
    <property type="evidence" value="ECO:0007669"/>
    <property type="project" value="InterPro"/>
</dbReference>
<dbReference type="Pfam" id="PF00368">
    <property type="entry name" value="HMG-CoA_red"/>
    <property type="match status" value="1"/>
</dbReference>
<comment type="pathway">
    <text evidence="1">Metabolic intermediate biosynthesis; (R)-mevalonate biosynthesis; (R)-mevalonate from acetyl-CoA: step 3/3.</text>
</comment>
<dbReference type="PANTHER" id="PTHR10572">
    <property type="entry name" value="3-HYDROXY-3-METHYLGLUTARYL-COENZYME A REDUCTASE"/>
    <property type="match status" value="1"/>
</dbReference>
<gene>
    <name evidence="6" type="ORF">OFUS_LOCUS18471</name>
</gene>
<dbReference type="EC" id="1.1.1.34" evidence="3"/>
<dbReference type="PROSITE" id="PS00318">
    <property type="entry name" value="HMG_COA_REDUCTASE_2"/>
    <property type="match status" value="1"/>
</dbReference>
<dbReference type="InterPro" id="IPR023074">
    <property type="entry name" value="HMG_CoA_Rdtase_cat_sf"/>
</dbReference>
<keyword evidence="4" id="KW-0560">Oxidoreductase</keyword>
<dbReference type="PANTHER" id="PTHR10572:SF24">
    <property type="entry name" value="3-HYDROXY-3-METHYLGLUTARYL-COENZYME A REDUCTASE"/>
    <property type="match status" value="1"/>
</dbReference>
<reference evidence="6" key="1">
    <citation type="submission" date="2022-03" db="EMBL/GenBank/DDBJ databases">
        <authorList>
            <person name="Martin C."/>
        </authorList>
    </citation>
    <scope>NUCLEOTIDE SEQUENCE</scope>
</reference>
<dbReference type="InterPro" id="IPR023076">
    <property type="entry name" value="HMG_CoA_Rdtase_CS"/>
</dbReference>
<evidence type="ECO:0000256" key="2">
    <source>
        <dbReference type="ARBA" id="ARBA00007661"/>
    </source>
</evidence>
<dbReference type="OrthoDB" id="310654at2759"/>
<dbReference type="SUPFAM" id="SSF56542">
    <property type="entry name" value="Substrate-binding domain of HMG-CoA reductase"/>
    <property type="match status" value="1"/>
</dbReference>
<evidence type="ECO:0000313" key="7">
    <source>
        <dbReference type="Proteomes" id="UP000749559"/>
    </source>
</evidence>
<sequence length="468" mass="50583">MRFLRMLGSGGVLQKRTRSLGWRVLQSALSKHNTYASTDNGTDKENKVVASNQDPKNTKSMSTAPLSKTMCAIRPPRNDYSTDGCNERRKWVEAYIQRPLYHIRDWWGKSSDATTESLKGHIENPIGLAKIPIGIAGPLMFNGENAQGNILGPLATTEGTLVAAVEKGVKLLNKAGGVKTYVIGKTMMRSPSFTMEDPRQAVLLAEWIKTKQSIFQDIIKKRSRHTILTGFTDVITHDTLHMVFEYETGDAAGQNMTTFATAEIVGWIMKKLPLELPEVYVKEFSLTHGVDGDKKASMYSMLGKRGVNVIAKCTLEDDVLRAVMGTNAEDTIRAFTHFHCASTRVGAVGFSINAANVLASMFIATGQDVASLHESATCIIKATKTPERNAVDLSLHLPSLLIGTIGGGTGLPSQSDCLSIIGCHGDGGVKRLAEVIAGYTLALDIACSSALIANSFDSGHAKLGPKKK</sequence>
<feature type="region of interest" description="Disordered" evidence="5">
    <location>
        <begin position="34"/>
        <end position="64"/>
    </location>
</feature>
<name>A0A8J1Y6N0_OWEFU</name>
<dbReference type="InterPro" id="IPR009023">
    <property type="entry name" value="HMG_CoA_Rdtase_NAD(P)-bd_sf"/>
</dbReference>
<evidence type="ECO:0000256" key="1">
    <source>
        <dbReference type="ARBA" id="ARBA00005084"/>
    </source>
</evidence>